<proteinExistence type="predicted"/>
<reference evidence="1" key="1">
    <citation type="submission" date="2017-03" db="EMBL/GenBank/DDBJ databases">
        <title>The mitochondrial genome of the carnivorous plant Utricularia reniformis (Lentibulariaceae): structure, comparative analysis and evolutionary landmarks.</title>
        <authorList>
            <person name="Silva S.R."/>
            <person name="Alvarenga D.O."/>
            <person name="Michael T.P."/>
            <person name="Miranda V.F.O."/>
            <person name="Varani A.M."/>
        </authorList>
    </citation>
    <scope>NUCLEOTIDE SEQUENCE</scope>
</reference>
<dbReference type="EMBL" id="KY774314">
    <property type="protein sequence ID" value="ART30974.1"/>
    <property type="molecule type" value="Genomic_DNA"/>
</dbReference>
<geneLocation type="mitochondrion" evidence="1"/>
<dbReference type="AlphaFoldDB" id="A0A1Y0B0S6"/>
<accession>A0A1Y0B0S6</accession>
<name>A0A1Y0B0S6_9LAMI</name>
<protein>
    <submittedName>
        <fullName evidence="1">Uncharacterized protein</fullName>
    </submittedName>
</protein>
<sequence length="37" mass="4142">MVGLFSTPVSLLGFPFPFSSSKTTSSERRGWMECQKD</sequence>
<evidence type="ECO:0000313" key="1">
    <source>
        <dbReference type="EMBL" id="ART30974.1"/>
    </source>
</evidence>
<organism evidence="1">
    <name type="scientific">Utricularia reniformis</name>
    <dbReference type="NCBI Taxonomy" id="192314"/>
    <lineage>
        <taxon>Eukaryota</taxon>
        <taxon>Viridiplantae</taxon>
        <taxon>Streptophyta</taxon>
        <taxon>Embryophyta</taxon>
        <taxon>Tracheophyta</taxon>
        <taxon>Spermatophyta</taxon>
        <taxon>Magnoliopsida</taxon>
        <taxon>eudicotyledons</taxon>
        <taxon>Gunneridae</taxon>
        <taxon>Pentapetalae</taxon>
        <taxon>asterids</taxon>
        <taxon>lamiids</taxon>
        <taxon>Lamiales</taxon>
        <taxon>Lentibulariaceae</taxon>
        <taxon>Utricularia</taxon>
    </lineage>
</organism>
<keyword evidence="1" id="KW-0496">Mitochondrion</keyword>
<gene>
    <name evidence="1" type="ORF">AEK19_MT0730</name>
</gene>